<gene>
    <name evidence="1" type="ORF">CLV33_102127</name>
</gene>
<dbReference type="RefSeq" id="WP_170063973.1">
    <property type="nucleotide sequence ID" value="NZ_PVEO01000002.1"/>
</dbReference>
<reference evidence="1 2" key="1">
    <citation type="submission" date="2018-02" db="EMBL/GenBank/DDBJ databases">
        <title>Genomic Encyclopedia of Archaeal and Bacterial Type Strains, Phase II (KMG-II): from individual species to whole genera.</title>
        <authorList>
            <person name="Goeker M."/>
        </authorList>
    </citation>
    <scope>NUCLEOTIDE SEQUENCE [LARGE SCALE GENOMIC DNA]</scope>
    <source>
        <strain evidence="1 2">DSM 21165</strain>
    </source>
</reference>
<dbReference type="Proteomes" id="UP000251545">
    <property type="component" value="Unassembled WGS sequence"/>
</dbReference>
<sequence>MSDAESYKTANIIRSYLQAYKSKLSESDVTENEVNEYLEWANKKADELDPLS</sequence>
<comment type="caution">
    <text evidence="1">The sequence shown here is derived from an EMBL/GenBank/DDBJ whole genome shotgun (WGS) entry which is preliminary data.</text>
</comment>
<evidence type="ECO:0000313" key="1">
    <source>
        <dbReference type="EMBL" id="PQV50268.1"/>
    </source>
</evidence>
<accession>A0A362XBX1</accession>
<proteinExistence type="predicted"/>
<name>A0A362XBX1_9FLAO</name>
<protein>
    <submittedName>
        <fullName evidence="1">Uncharacterized protein</fullName>
    </submittedName>
</protein>
<dbReference type="EMBL" id="PVEO01000002">
    <property type="protein sequence ID" value="PQV50268.1"/>
    <property type="molecule type" value="Genomic_DNA"/>
</dbReference>
<organism evidence="1 2">
    <name type="scientific">Jejuia pallidilutea</name>
    <dbReference type="NCBI Taxonomy" id="504487"/>
    <lineage>
        <taxon>Bacteria</taxon>
        <taxon>Pseudomonadati</taxon>
        <taxon>Bacteroidota</taxon>
        <taxon>Flavobacteriia</taxon>
        <taxon>Flavobacteriales</taxon>
        <taxon>Flavobacteriaceae</taxon>
        <taxon>Jejuia</taxon>
    </lineage>
</organism>
<dbReference type="AlphaFoldDB" id="A0A362XBX1"/>
<evidence type="ECO:0000313" key="2">
    <source>
        <dbReference type="Proteomes" id="UP000251545"/>
    </source>
</evidence>